<organism evidence="3 4">
    <name type="scientific">Sorghum bicolor</name>
    <name type="common">Sorghum</name>
    <name type="synonym">Sorghum vulgare</name>
    <dbReference type="NCBI Taxonomy" id="4558"/>
    <lineage>
        <taxon>Eukaryota</taxon>
        <taxon>Viridiplantae</taxon>
        <taxon>Streptophyta</taxon>
        <taxon>Embryophyta</taxon>
        <taxon>Tracheophyta</taxon>
        <taxon>Spermatophyta</taxon>
        <taxon>Magnoliopsida</taxon>
        <taxon>Liliopsida</taxon>
        <taxon>Poales</taxon>
        <taxon>Poaceae</taxon>
        <taxon>PACMAD clade</taxon>
        <taxon>Panicoideae</taxon>
        <taxon>Andropogonodae</taxon>
        <taxon>Andropogoneae</taxon>
        <taxon>Sorghinae</taxon>
        <taxon>Sorghum</taxon>
    </lineage>
</organism>
<feature type="domain" description="DUF6598" evidence="2">
    <location>
        <begin position="107"/>
        <end position="348"/>
    </location>
</feature>
<dbReference type="PANTHER" id="PTHR33065:SF138">
    <property type="entry name" value="OS09G0442000 PROTEIN"/>
    <property type="match status" value="1"/>
</dbReference>
<dbReference type="InterPro" id="IPR046533">
    <property type="entry name" value="DUF6598"/>
</dbReference>
<evidence type="ECO:0000313" key="3">
    <source>
        <dbReference type="EMBL" id="KAG0521692.1"/>
    </source>
</evidence>
<dbReference type="Proteomes" id="UP000807115">
    <property type="component" value="Chromosome 8"/>
</dbReference>
<reference evidence="3" key="2">
    <citation type="submission" date="2020-10" db="EMBL/GenBank/DDBJ databases">
        <authorList>
            <person name="Cooper E.A."/>
            <person name="Brenton Z.W."/>
            <person name="Flinn B.S."/>
            <person name="Jenkins J."/>
            <person name="Shu S."/>
            <person name="Flowers D."/>
            <person name="Luo F."/>
            <person name="Wang Y."/>
            <person name="Xia P."/>
            <person name="Barry K."/>
            <person name="Daum C."/>
            <person name="Lipzen A."/>
            <person name="Yoshinaga Y."/>
            <person name="Schmutz J."/>
            <person name="Saski C."/>
            <person name="Vermerris W."/>
            <person name="Kresovich S."/>
        </authorList>
    </citation>
    <scope>NUCLEOTIDE SEQUENCE</scope>
</reference>
<reference evidence="3" key="1">
    <citation type="journal article" date="2019" name="BMC Genomics">
        <title>A new reference genome for Sorghum bicolor reveals high levels of sequence similarity between sweet and grain genotypes: implications for the genetics of sugar metabolism.</title>
        <authorList>
            <person name="Cooper E.A."/>
            <person name="Brenton Z.W."/>
            <person name="Flinn B.S."/>
            <person name="Jenkins J."/>
            <person name="Shu S."/>
            <person name="Flowers D."/>
            <person name="Luo F."/>
            <person name="Wang Y."/>
            <person name="Xia P."/>
            <person name="Barry K."/>
            <person name="Daum C."/>
            <person name="Lipzen A."/>
            <person name="Yoshinaga Y."/>
            <person name="Schmutz J."/>
            <person name="Saski C."/>
            <person name="Vermerris W."/>
            <person name="Kresovich S."/>
        </authorList>
    </citation>
    <scope>NUCLEOTIDE SEQUENCE</scope>
</reference>
<evidence type="ECO:0000256" key="1">
    <source>
        <dbReference type="SAM" id="MobiDB-lite"/>
    </source>
</evidence>
<protein>
    <recommendedName>
        <fullName evidence="2">DUF6598 domain-containing protein</fullName>
    </recommendedName>
</protein>
<comment type="caution">
    <text evidence="3">The sequence shown here is derived from an EMBL/GenBank/DDBJ whole genome shotgun (WGS) entry which is preliminary data.</text>
</comment>
<dbReference type="OrthoDB" id="632493at2759"/>
<dbReference type="Pfam" id="PF20241">
    <property type="entry name" value="DUF6598"/>
    <property type="match status" value="1"/>
</dbReference>
<evidence type="ECO:0000259" key="2">
    <source>
        <dbReference type="Pfam" id="PF20241"/>
    </source>
</evidence>
<feature type="region of interest" description="Disordered" evidence="1">
    <location>
        <begin position="1"/>
        <end position="42"/>
    </location>
</feature>
<dbReference type="Gramene" id="EES17373">
    <property type="protein sequence ID" value="EES17373"/>
    <property type="gene ID" value="SORBI_3008G165700"/>
</dbReference>
<dbReference type="PANTHER" id="PTHR33065">
    <property type="entry name" value="OS07G0486400 PROTEIN"/>
    <property type="match status" value="1"/>
</dbReference>
<dbReference type="AlphaFoldDB" id="A0A921QIZ9"/>
<gene>
    <name evidence="3" type="ORF">BDA96_08G182800</name>
</gene>
<sequence>MDIGGGSSTEHPRKRKAATAEDADDEQKSVIPAEDDDEQKSVIPAEVVEGSKHEDGSIYRPDEHPLHSLYHLHDPRETRLDPMRLTDPTDICHPCWTVCRQHVGCAMMQIFSLKLSKLPSGAAAAAAAGGGPIQLYGFMAVRDLLDPLRNYVFNYSRDDPFIIHDLHSDPFVYLSGPRRGIYLDCRVLVEYDIRIKRGQTRQEDLPVIDGAATFSELTYIRGAITNRISGDSGGSMDIARALFRNSVEATVEVWVSNLGRCVSGLDLFITGFVGRIPEEIKIFRGSIGDLCVVKRFVVAVRLNSVLFLLFKVPAFGTDPICRFAYRAVAHGCISGYRELNSCTVDVKVTWSNLY</sequence>
<dbReference type="OMA" id="DICHPCW"/>
<accession>A0A921QIZ9</accession>
<dbReference type="EMBL" id="CM027687">
    <property type="protein sequence ID" value="KAG0521692.1"/>
    <property type="molecule type" value="Genomic_DNA"/>
</dbReference>
<name>A0A921QIZ9_SORBI</name>
<proteinExistence type="predicted"/>
<evidence type="ECO:0000313" key="4">
    <source>
        <dbReference type="Proteomes" id="UP000807115"/>
    </source>
</evidence>
<dbReference type="KEGG" id="sbi:8076686"/>